<dbReference type="GO" id="GO:0043190">
    <property type="term" value="C:ATP-binding cassette (ABC) transporter complex"/>
    <property type="evidence" value="ECO:0007669"/>
    <property type="project" value="InterPro"/>
</dbReference>
<evidence type="ECO:0000256" key="3">
    <source>
        <dbReference type="ARBA" id="ARBA00022729"/>
    </source>
</evidence>
<comment type="similarity">
    <text evidence="1">Belongs to the bacterial solute-binding protein 5 family.</text>
</comment>
<dbReference type="GO" id="GO:1904680">
    <property type="term" value="F:peptide transmembrane transporter activity"/>
    <property type="evidence" value="ECO:0007669"/>
    <property type="project" value="TreeGrafter"/>
</dbReference>
<dbReference type="GO" id="GO:0042597">
    <property type="term" value="C:periplasmic space"/>
    <property type="evidence" value="ECO:0007669"/>
    <property type="project" value="UniProtKB-ARBA"/>
</dbReference>
<dbReference type="KEGG" id="bwh:A9C19_01455"/>
<feature type="chain" id="PRO_5039135130" evidence="4">
    <location>
        <begin position="24"/>
        <end position="513"/>
    </location>
</feature>
<dbReference type="EMBL" id="CP016020">
    <property type="protein sequence ID" value="APH03525.1"/>
    <property type="molecule type" value="Genomic_DNA"/>
</dbReference>
<dbReference type="PANTHER" id="PTHR30290">
    <property type="entry name" value="PERIPLASMIC BINDING COMPONENT OF ABC TRANSPORTER"/>
    <property type="match status" value="1"/>
</dbReference>
<dbReference type="SUPFAM" id="SSF53850">
    <property type="entry name" value="Periplasmic binding protein-like II"/>
    <property type="match status" value="1"/>
</dbReference>
<evidence type="ECO:0000313" key="7">
    <source>
        <dbReference type="Proteomes" id="UP000181936"/>
    </source>
</evidence>
<dbReference type="PANTHER" id="PTHR30290:SF9">
    <property type="entry name" value="OLIGOPEPTIDE-BINDING PROTEIN APPA"/>
    <property type="match status" value="1"/>
</dbReference>
<dbReference type="OrthoDB" id="9796817at2"/>
<dbReference type="STRING" id="1547283.A9C19_01455"/>
<dbReference type="GO" id="GO:0015833">
    <property type="term" value="P:peptide transport"/>
    <property type="evidence" value="ECO:0007669"/>
    <property type="project" value="TreeGrafter"/>
</dbReference>
<dbReference type="Proteomes" id="UP000181936">
    <property type="component" value="Chromosome"/>
</dbReference>
<evidence type="ECO:0000256" key="4">
    <source>
        <dbReference type="SAM" id="SignalP"/>
    </source>
</evidence>
<dbReference type="InterPro" id="IPR039424">
    <property type="entry name" value="SBP_5"/>
</dbReference>
<keyword evidence="2" id="KW-0813">Transport</keyword>
<accession>A0A1L3MMF0</accession>
<feature type="signal peptide" evidence="4">
    <location>
        <begin position="1"/>
        <end position="23"/>
    </location>
</feature>
<dbReference type="CDD" id="cd08490">
    <property type="entry name" value="PBP2_NikA_DppA_OppA_like_3"/>
    <property type="match status" value="1"/>
</dbReference>
<dbReference type="Gene3D" id="3.40.190.10">
    <property type="entry name" value="Periplasmic binding protein-like II"/>
    <property type="match status" value="1"/>
</dbReference>
<dbReference type="InterPro" id="IPR000914">
    <property type="entry name" value="SBP_5_dom"/>
</dbReference>
<dbReference type="AlphaFoldDB" id="A0A1L3MMF0"/>
<evidence type="ECO:0000256" key="2">
    <source>
        <dbReference type="ARBA" id="ARBA00022448"/>
    </source>
</evidence>
<dbReference type="NCBIfam" id="NF045468">
    <property type="entry name" value="Opp5A_nikA"/>
    <property type="match status" value="1"/>
</dbReference>
<dbReference type="Pfam" id="PF00496">
    <property type="entry name" value="SBP_bac_5"/>
    <property type="match status" value="1"/>
</dbReference>
<evidence type="ECO:0000256" key="1">
    <source>
        <dbReference type="ARBA" id="ARBA00005695"/>
    </source>
</evidence>
<feature type="domain" description="Solute-binding protein family 5" evidence="5">
    <location>
        <begin position="78"/>
        <end position="423"/>
    </location>
</feature>
<keyword evidence="3 4" id="KW-0732">Signal</keyword>
<dbReference type="InterPro" id="IPR030678">
    <property type="entry name" value="Peptide/Ni-bd"/>
</dbReference>
<dbReference type="InterPro" id="IPR050035">
    <property type="entry name" value="NikA"/>
</dbReference>
<sequence>MFKKPIYLAIFSILLLLFVTACSNQGQESTGESNDSVKKQLTLLFSFGSTTLDPHQDWMGVRAGIAETLVKLDEGLSIQPWLAESWEQVDEKTWSFKIREGVTFHDGTPVDGEAVKASFERLVENNEAMASTLKIESIEAKEQEVTFVTQEVYPAFLSELVHTNAAVIKADAENIAERPIATGPFQVADFTPESEAVLEKYPDYWDGEAKIDEVIVKFNEDGNVRALALQSGEADIAYHLPSESLEPIEADEQLRVESVPSLRTHFLLYQQKNPVLQDVNVRKALDLMIDREVVVNDIMNGHATAANGPFNADFAFADGAQASEYDPAQAEELLKKAGYEKNAEGTLMKDGKALTLTLATYQGRPELPLMAQYFQSEAAKLGISVEIVTAENIDSFLWEQPDNWDIVTYSNLTAPRGDGGYFLNVAYLPEGSLNPGSINIGELNDVTKKLNGTADADERISLQKQAVQIIQEEVPQSFMVHPHIIVGVNERVTNWSPGSEEYYLITNKMDVTQ</sequence>
<evidence type="ECO:0000313" key="6">
    <source>
        <dbReference type="EMBL" id="APH03525.1"/>
    </source>
</evidence>
<protein>
    <submittedName>
        <fullName evidence="6">ABC transporter substrate-binding protein</fullName>
    </submittedName>
</protein>
<organism evidence="6 7">
    <name type="scientific">Bacillus weihaiensis</name>
    <dbReference type="NCBI Taxonomy" id="1547283"/>
    <lineage>
        <taxon>Bacteria</taxon>
        <taxon>Bacillati</taxon>
        <taxon>Bacillota</taxon>
        <taxon>Bacilli</taxon>
        <taxon>Bacillales</taxon>
        <taxon>Bacillaceae</taxon>
        <taxon>Bacillus</taxon>
    </lineage>
</organism>
<dbReference type="Gene3D" id="3.10.105.10">
    <property type="entry name" value="Dipeptide-binding Protein, Domain 3"/>
    <property type="match status" value="1"/>
</dbReference>
<dbReference type="PROSITE" id="PS51257">
    <property type="entry name" value="PROKAR_LIPOPROTEIN"/>
    <property type="match status" value="1"/>
</dbReference>
<proteinExistence type="inferred from homology"/>
<evidence type="ECO:0000259" key="5">
    <source>
        <dbReference type="Pfam" id="PF00496"/>
    </source>
</evidence>
<name>A0A1L3MMF0_9BACI</name>
<keyword evidence="7" id="KW-1185">Reference proteome</keyword>
<gene>
    <name evidence="6" type="ORF">A9C19_01455</name>
</gene>
<dbReference type="PIRSF" id="PIRSF002741">
    <property type="entry name" value="MppA"/>
    <property type="match status" value="1"/>
</dbReference>
<dbReference type="RefSeq" id="WP_072578315.1">
    <property type="nucleotide sequence ID" value="NZ_CP016020.1"/>
</dbReference>
<reference evidence="6 7" key="1">
    <citation type="journal article" date="2016" name="Sci. Rep.">
        <title>Complete genome sequence and transcriptomic analysis of a novel marine strain Bacillus weihaiensis reveals the mechanism of brown algae degradation.</title>
        <authorList>
            <person name="Zhu Y."/>
            <person name="Chen P."/>
            <person name="Bao Y."/>
            <person name="Men Y."/>
            <person name="Zeng Y."/>
            <person name="Yang J."/>
            <person name="Sun J."/>
            <person name="Sun Y."/>
        </authorList>
    </citation>
    <scope>NUCLEOTIDE SEQUENCE [LARGE SCALE GENOMIC DNA]</scope>
    <source>
        <strain evidence="6 7">Alg07</strain>
    </source>
</reference>